<dbReference type="EMBL" id="DYUZ01000005">
    <property type="protein sequence ID" value="HJG36362.1"/>
    <property type="molecule type" value="Genomic_DNA"/>
</dbReference>
<dbReference type="AlphaFoldDB" id="A0A921LSL4"/>
<reference evidence="1" key="2">
    <citation type="submission" date="2021-09" db="EMBL/GenBank/DDBJ databases">
        <authorList>
            <person name="Gilroy R."/>
        </authorList>
    </citation>
    <scope>NUCLEOTIDE SEQUENCE</scope>
    <source>
        <strain evidence="1">ChiHjej13B12-9602</strain>
    </source>
</reference>
<sequence length="517" mass="58227">MMETEQYWSVYDCSIADLGEGGAGYPKLPRAVRIDREKELKKAVALPRGFVTKVLLDYDFSDDEQVLSFLREYGPVMCPYAGAIDRTFAAIEDPLSYRRLLHSVVSERLAEDERRDGGAFARLFGIARDMKDRIGSRDRGPLDPSENFSGCDYAWDAKRLFYSGMTASAESDYLRAACRGFVRYLEDDDKLVGTERLRALAWNEAARRRRDAGFWEAPPCLISLEETRAVLYLLQMASVVLQGFSYIDDTASERHSAGLQRRRYVSALKPASLEGVRKGEAEKIERAASRVGGMRLDIRRVERLFDLFIKGRPNLIKAFCAVSWEYLPTFEEPDSRPGMPDGILNDSEAERVDEIVRKALERSGDDPETLALLERRPLWQAWDGLQGDLAIFLEACLTNCWGTYGHHLVSKESLRVDGLEDGGAYFGGSADRMTLQRAIAEQIVENLDLARNKQPETRRKGAGDDPVWQVCSVCGSLYMARSRSRKLVLLGEERPSRFKIPTATTCSEACRMAATRA</sequence>
<protein>
    <submittedName>
        <fullName evidence="1">Uncharacterized protein</fullName>
    </submittedName>
</protein>
<comment type="caution">
    <text evidence="1">The sequence shown here is derived from an EMBL/GenBank/DDBJ whole genome shotgun (WGS) entry which is preliminary data.</text>
</comment>
<reference evidence="1" key="1">
    <citation type="journal article" date="2021" name="PeerJ">
        <title>Extensive microbial diversity within the chicken gut microbiome revealed by metagenomics and culture.</title>
        <authorList>
            <person name="Gilroy R."/>
            <person name="Ravi A."/>
            <person name="Getino M."/>
            <person name="Pursley I."/>
            <person name="Horton D.L."/>
            <person name="Alikhan N.F."/>
            <person name="Baker D."/>
            <person name="Gharbi K."/>
            <person name="Hall N."/>
            <person name="Watson M."/>
            <person name="Adriaenssens E.M."/>
            <person name="Foster-Nyarko E."/>
            <person name="Jarju S."/>
            <person name="Secka A."/>
            <person name="Antonio M."/>
            <person name="Oren A."/>
            <person name="Chaudhuri R.R."/>
            <person name="La Ragione R."/>
            <person name="Hildebrand F."/>
            <person name="Pallen M.J."/>
        </authorList>
    </citation>
    <scope>NUCLEOTIDE SEQUENCE</scope>
    <source>
        <strain evidence="1">ChiHjej13B12-9602</strain>
    </source>
</reference>
<name>A0A921LSL4_9ACTN</name>
<gene>
    <name evidence="1" type="ORF">K8V70_00630</name>
</gene>
<proteinExistence type="predicted"/>
<evidence type="ECO:0000313" key="1">
    <source>
        <dbReference type="EMBL" id="HJG36362.1"/>
    </source>
</evidence>
<dbReference type="Proteomes" id="UP000753256">
    <property type="component" value="Unassembled WGS sequence"/>
</dbReference>
<accession>A0A921LSL4</accession>
<evidence type="ECO:0000313" key="2">
    <source>
        <dbReference type="Proteomes" id="UP000753256"/>
    </source>
</evidence>
<dbReference type="RefSeq" id="WP_273188512.1">
    <property type="nucleotide sequence ID" value="NZ_DYUZ01000005.1"/>
</dbReference>
<organism evidence="1 2">
    <name type="scientific">Enorma phocaeensis</name>
    <dbReference type="NCBI Taxonomy" id="1871019"/>
    <lineage>
        <taxon>Bacteria</taxon>
        <taxon>Bacillati</taxon>
        <taxon>Actinomycetota</taxon>
        <taxon>Coriobacteriia</taxon>
        <taxon>Coriobacteriales</taxon>
        <taxon>Coriobacteriaceae</taxon>
        <taxon>Enorma</taxon>
    </lineage>
</organism>